<dbReference type="SMART" id="SM00490">
    <property type="entry name" value="HELICc"/>
    <property type="match status" value="1"/>
</dbReference>
<dbReference type="RefSeq" id="WP_013862187.1">
    <property type="nucleotide sequence ID" value="NC_015635.1"/>
</dbReference>
<dbReference type="SMART" id="SM00487">
    <property type="entry name" value="DEXDc"/>
    <property type="match status" value="1"/>
</dbReference>
<dbReference type="Proteomes" id="UP000007947">
    <property type="component" value="Chromosome"/>
</dbReference>
<evidence type="ECO:0000256" key="1">
    <source>
        <dbReference type="ARBA" id="ARBA00022801"/>
    </source>
</evidence>
<dbReference type="Pfam" id="PF00271">
    <property type="entry name" value="Helicase_C"/>
    <property type="match status" value="1"/>
</dbReference>
<dbReference type="GO" id="GO:0016787">
    <property type="term" value="F:hydrolase activity"/>
    <property type="evidence" value="ECO:0007669"/>
    <property type="project" value="UniProtKB-KW"/>
</dbReference>
<dbReference type="InterPro" id="IPR000330">
    <property type="entry name" value="SNF2_N"/>
</dbReference>
<dbReference type="AlphaFoldDB" id="F5XPJ6"/>
<dbReference type="eggNOG" id="COG4715">
    <property type="taxonomic scope" value="Bacteria"/>
</dbReference>
<accession>F5XPJ6</accession>
<dbReference type="GO" id="GO:0004386">
    <property type="term" value="F:helicase activity"/>
    <property type="evidence" value="ECO:0007669"/>
    <property type="project" value="UniProtKB-KW"/>
</dbReference>
<dbReference type="Gene3D" id="3.40.50.300">
    <property type="entry name" value="P-loop containing nucleotide triphosphate hydrolases"/>
    <property type="match status" value="1"/>
</dbReference>
<dbReference type="PROSITE" id="PS51192">
    <property type="entry name" value="HELICASE_ATP_BIND_1"/>
    <property type="match status" value="1"/>
</dbReference>
<dbReference type="InterPro" id="IPR038718">
    <property type="entry name" value="SNF2-like_sf"/>
</dbReference>
<evidence type="ECO:0000259" key="5">
    <source>
        <dbReference type="PROSITE" id="PS51194"/>
    </source>
</evidence>
<dbReference type="InterPro" id="IPR049730">
    <property type="entry name" value="SNF2/RAD54-like_C"/>
</dbReference>
<dbReference type="STRING" id="1032480.MLP_12900"/>
<dbReference type="InterPro" id="IPR007527">
    <property type="entry name" value="Znf_SWIM"/>
</dbReference>
<gene>
    <name evidence="6" type="ordered locus">MLP_12900</name>
</gene>
<evidence type="ECO:0000259" key="4">
    <source>
        <dbReference type="PROSITE" id="PS51192"/>
    </source>
</evidence>
<feature type="domain" description="SWIM-type" evidence="3">
    <location>
        <begin position="68"/>
        <end position="109"/>
    </location>
</feature>
<evidence type="ECO:0000313" key="6">
    <source>
        <dbReference type="EMBL" id="BAK34304.1"/>
    </source>
</evidence>
<dbReference type="PANTHER" id="PTHR10799">
    <property type="entry name" value="SNF2/RAD54 HELICASE FAMILY"/>
    <property type="match status" value="1"/>
</dbReference>
<keyword evidence="2" id="KW-0479">Metal-binding</keyword>
<dbReference type="InterPro" id="IPR014001">
    <property type="entry name" value="Helicase_ATP-bd"/>
</dbReference>
<dbReference type="eggNOG" id="COG0553">
    <property type="taxonomic scope" value="Bacteria"/>
</dbReference>
<dbReference type="GO" id="GO:0005524">
    <property type="term" value="F:ATP binding"/>
    <property type="evidence" value="ECO:0007669"/>
    <property type="project" value="InterPro"/>
</dbReference>
<keyword evidence="6" id="KW-0067">ATP-binding</keyword>
<dbReference type="Gene3D" id="3.40.50.10810">
    <property type="entry name" value="Tandem AAA-ATPase domain"/>
    <property type="match status" value="1"/>
</dbReference>
<evidence type="ECO:0000259" key="3">
    <source>
        <dbReference type="PROSITE" id="PS50966"/>
    </source>
</evidence>
<dbReference type="OrthoDB" id="9760715at2"/>
<name>F5XPJ6_MICPN</name>
<dbReference type="InterPro" id="IPR027417">
    <property type="entry name" value="P-loop_NTPase"/>
</dbReference>
<dbReference type="EC" id="3.6.1.-" evidence="6"/>
<dbReference type="GO" id="GO:0008270">
    <property type="term" value="F:zinc ion binding"/>
    <property type="evidence" value="ECO:0007669"/>
    <property type="project" value="UniProtKB-KW"/>
</dbReference>
<keyword evidence="1 6" id="KW-0378">Hydrolase</keyword>
<keyword evidence="2" id="KW-0863">Zinc-finger</keyword>
<keyword evidence="2" id="KW-0862">Zinc</keyword>
<dbReference type="Pfam" id="PF04434">
    <property type="entry name" value="SWIM"/>
    <property type="match status" value="1"/>
</dbReference>
<dbReference type="Pfam" id="PF00176">
    <property type="entry name" value="SNF2-rel_dom"/>
    <property type="match status" value="1"/>
</dbReference>
<dbReference type="KEGG" id="mph:MLP_12900"/>
<dbReference type="EMBL" id="AP012204">
    <property type="protein sequence ID" value="BAK34304.1"/>
    <property type="molecule type" value="Genomic_DNA"/>
</dbReference>
<keyword evidence="6" id="KW-0347">Helicase</keyword>
<evidence type="ECO:0000256" key="2">
    <source>
        <dbReference type="PROSITE-ProRule" id="PRU00325"/>
    </source>
</evidence>
<dbReference type="PROSITE" id="PS50966">
    <property type="entry name" value="ZF_SWIM"/>
    <property type="match status" value="1"/>
</dbReference>
<sequence length="1108" mass="122454">MSAVTTLSPPVQAWLRSLDDGVLRDEFDPGTFQRAVGYAQGNRVVLTGTAGNPSVLEARVIGSRSRLYTSTVEPHFDRSSGFLDYWSTECSCPMGGDCKHVVALIMVARRQLDGGAVPALSPTAGRRSGDTEWERLLQPLATVLPAAEPRPLALQLELDHRETRWSAPTTRVLLRPMTHGKRNNWIKTGVSWEQLLGNRQTVPVVEEQRRLLRRIRVIADANGPGYRYGAAGELDIAEVGPELWALLIEAHQVGVEFLLGPGLASVDVRTKPAELELRAIDTATGVRLVPELRLDGEVQDPARVQLLGLPAFGCLVLDRSALGWDVRLARFEEVLDSAVANLFRAGGIEVPLDQVPRLTTDFLPGVRQRLSISGDLDALREPTVTGPQLAITVGTGPGHRLALTHSFRYQVNDRPLDVRSDTVTPTYPGLPRRAVAEEQELLRDLDYLATVPGLISSGADRSLRLATSALLAGADTARYVELVLPRLLEDDRVLLTLPVDLPTYTHVTEAPLITVSATDPEEEGSGTDWFDLGVTVTVAGEDVPFQPLFTALAAGDDHLFLDSGTWFSLDRPELAQLRALIEEARELSDPDSPGLRLNRLHAGLWEELVQLGVVGEQSARWQRSVGSLIGLTEIPEPAPPDRLKAELRPYQQRGYAWLSLLWDHDLGGILADDMGLGKTVQTLALAQRAKESGQLQQPLLVVCPTSVIGTWAEQAETFCPDLRVATVTTTARRRETEIAELAKDCDILVTSYTLLRLEAEDYHQLSWAGMILDEAQAVKNYRGKTYQAVRRVPASFRLAITGTPLENSLMDLWALLSLTAPGLYPNPDTFADDYRRPIEQGGDAERLARLRRRIRPLMLRRRKEEVAPELPPKVEQVLAVELSAAHRRVYGRQLQRERQRVLGMLDDVQRNRIAIFRALTKLRQLALAPELVDAEHASVGSSKLDAVMEHIGEVVAEGHRALVFSQFTGFLSLLRRRLDAAGIAYEYLDGRTRKRAERIAAFRTGDAPLFLISLKAGGFGLTLTEADYVFVLDPWWNPAAEEQAIDRTHRIGQQQTVMVYRLVATDTIEEKVVALQERKRRLFGDVIEGEGGGSAPLTADDIRELLRG</sequence>
<organism evidence="6 7">
    <name type="scientific">Microlunatus phosphovorus (strain ATCC 700054 / DSM 10555 / JCM 9379 / NBRC 101784 / NCIMB 13414 / VKM Ac-1990 / NM-1)</name>
    <dbReference type="NCBI Taxonomy" id="1032480"/>
    <lineage>
        <taxon>Bacteria</taxon>
        <taxon>Bacillati</taxon>
        <taxon>Actinomycetota</taxon>
        <taxon>Actinomycetes</taxon>
        <taxon>Propionibacteriales</taxon>
        <taxon>Propionibacteriaceae</taxon>
        <taxon>Microlunatus</taxon>
    </lineage>
</organism>
<dbReference type="InterPro" id="IPR001650">
    <property type="entry name" value="Helicase_C-like"/>
</dbReference>
<reference evidence="6 7" key="1">
    <citation type="submission" date="2011-05" db="EMBL/GenBank/DDBJ databases">
        <title>Whole genome sequence of Microlunatus phosphovorus NM-1.</title>
        <authorList>
            <person name="Hosoyama A."/>
            <person name="Sasaki K."/>
            <person name="Harada T."/>
            <person name="Igarashi R."/>
            <person name="Kawakoshi A."/>
            <person name="Sasagawa M."/>
            <person name="Fukada J."/>
            <person name="Nakamura S."/>
            <person name="Katano Y."/>
            <person name="Hanada S."/>
            <person name="Kamagata Y."/>
            <person name="Nakamura N."/>
            <person name="Yamazaki S."/>
            <person name="Fujita N."/>
        </authorList>
    </citation>
    <scope>NUCLEOTIDE SEQUENCE [LARGE SCALE GENOMIC DNA]</scope>
    <source>
        <strain evidence="7">ATCC 700054 / DSM 10555 / JCM 9379 / NBRC 101784 / NCIMB 13414 / VKM Ac-1990 / NM-1</strain>
    </source>
</reference>
<keyword evidence="7" id="KW-1185">Reference proteome</keyword>
<dbReference type="CDD" id="cd18793">
    <property type="entry name" value="SF2_C_SNF"/>
    <property type="match status" value="1"/>
</dbReference>
<evidence type="ECO:0000313" key="7">
    <source>
        <dbReference type="Proteomes" id="UP000007947"/>
    </source>
</evidence>
<feature type="domain" description="Helicase C-terminal" evidence="5">
    <location>
        <begin position="943"/>
        <end position="1103"/>
    </location>
</feature>
<proteinExistence type="predicted"/>
<keyword evidence="6" id="KW-0547">Nucleotide-binding</keyword>
<protein>
    <submittedName>
        <fullName evidence="6">Putative helicase</fullName>
        <ecNumber evidence="6">3.6.1.-</ecNumber>
    </submittedName>
</protein>
<dbReference type="PROSITE" id="PS51194">
    <property type="entry name" value="HELICASE_CTER"/>
    <property type="match status" value="1"/>
</dbReference>
<dbReference type="HOGENOM" id="CLU_000315_21_0_11"/>
<dbReference type="SUPFAM" id="SSF52540">
    <property type="entry name" value="P-loop containing nucleoside triphosphate hydrolases"/>
    <property type="match status" value="2"/>
</dbReference>
<feature type="domain" description="Helicase ATP-binding" evidence="4">
    <location>
        <begin position="659"/>
        <end position="822"/>
    </location>
</feature>